<gene>
    <name evidence="3" type="ORF">SAMN05421880_11751</name>
</gene>
<evidence type="ECO:0000256" key="1">
    <source>
        <dbReference type="SAM" id="Phobius"/>
    </source>
</evidence>
<organism evidence="3 4">
    <name type="scientific">Nitrosomonas nitrosa</name>
    <dbReference type="NCBI Taxonomy" id="52442"/>
    <lineage>
        <taxon>Bacteria</taxon>
        <taxon>Pseudomonadati</taxon>
        <taxon>Pseudomonadota</taxon>
        <taxon>Betaproteobacteria</taxon>
        <taxon>Nitrosomonadales</taxon>
        <taxon>Nitrosomonadaceae</taxon>
        <taxon>Nitrosomonas</taxon>
    </lineage>
</organism>
<dbReference type="PANTHER" id="PTHR12277:SF81">
    <property type="entry name" value="PROTEIN ABHD13"/>
    <property type="match status" value="1"/>
</dbReference>
<keyword evidence="1" id="KW-0812">Transmembrane</keyword>
<evidence type="ECO:0000313" key="4">
    <source>
        <dbReference type="Proteomes" id="UP000199561"/>
    </source>
</evidence>
<dbReference type="Gene3D" id="3.40.50.1820">
    <property type="entry name" value="alpha/beta hydrolase"/>
    <property type="match status" value="1"/>
</dbReference>
<accession>A0A1I4R2X7</accession>
<evidence type="ECO:0000259" key="2">
    <source>
        <dbReference type="Pfam" id="PF00561"/>
    </source>
</evidence>
<sequence length="293" mass="32474">MIRMLFNTVIFIAMGYIALLLLVFFTQSSLLYFPQVERELVATPADDGLSYESVTLTTTDNESLHGWFIPAASSAKATILFFHGNAGNISHRMYYLLTFYRLGYNTFIFDYRGYGKSSGSPSEAGTYQDAVAAWQYLIEEKAIRSTDIVLFGESLGGAVAAWLAAQHEPRALVLASTFTSVPDLAAELYPFLPVRLLSRFQYSTIDYLQSINCPVLIAHSPQDEIVPFSHGQALFEAASEPKQFIKLQGGHNVGFIYSRKEWALAMDEFIQIRGGAGNNDRPGHAASQDGHVE</sequence>
<evidence type="ECO:0000313" key="3">
    <source>
        <dbReference type="EMBL" id="SFM46662.1"/>
    </source>
</evidence>
<feature type="domain" description="AB hydrolase-1" evidence="2">
    <location>
        <begin position="78"/>
        <end position="187"/>
    </location>
</feature>
<protein>
    <recommendedName>
        <fullName evidence="2">AB hydrolase-1 domain-containing protein</fullName>
    </recommendedName>
</protein>
<feature type="transmembrane region" description="Helical" evidence="1">
    <location>
        <begin position="5"/>
        <end position="25"/>
    </location>
</feature>
<dbReference type="AlphaFoldDB" id="A0A1I4R2X7"/>
<dbReference type="InterPro" id="IPR029058">
    <property type="entry name" value="AB_hydrolase_fold"/>
</dbReference>
<name>A0A1I4R2X7_9PROT</name>
<dbReference type="EMBL" id="FOUF01000017">
    <property type="protein sequence ID" value="SFM46662.1"/>
    <property type="molecule type" value="Genomic_DNA"/>
</dbReference>
<keyword evidence="4" id="KW-1185">Reference proteome</keyword>
<proteinExistence type="predicted"/>
<dbReference type="STRING" id="52442.SAMN05421880_11751"/>
<keyword evidence="1" id="KW-0472">Membrane</keyword>
<dbReference type="InterPro" id="IPR000073">
    <property type="entry name" value="AB_hydrolase_1"/>
</dbReference>
<dbReference type="PANTHER" id="PTHR12277">
    <property type="entry name" value="ALPHA/BETA HYDROLASE DOMAIN-CONTAINING PROTEIN"/>
    <property type="match status" value="1"/>
</dbReference>
<dbReference type="Pfam" id="PF00561">
    <property type="entry name" value="Abhydrolase_1"/>
    <property type="match status" value="1"/>
</dbReference>
<keyword evidence="1" id="KW-1133">Transmembrane helix</keyword>
<dbReference type="SUPFAM" id="SSF53474">
    <property type="entry name" value="alpha/beta-Hydrolases"/>
    <property type="match status" value="1"/>
</dbReference>
<dbReference type="Proteomes" id="UP000199561">
    <property type="component" value="Unassembled WGS sequence"/>
</dbReference>
<reference evidence="3 4" key="1">
    <citation type="submission" date="2016-10" db="EMBL/GenBank/DDBJ databases">
        <authorList>
            <person name="de Groot N.N."/>
        </authorList>
    </citation>
    <scope>NUCLEOTIDE SEQUENCE [LARGE SCALE GENOMIC DNA]</scope>
    <source>
        <strain evidence="3 4">Nm146</strain>
    </source>
</reference>